<dbReference type="Gene3D" id="2.130.10.10">
    <property type="entry name" value="YVTN repeat-like/Quinoprotein amine dehydrogenase"/>
    <property type="match status" value="2"/>
</dbReference>
<proteinExistence type="predicted"/>
<evidence type="ECO:0000256" key="1">
    <source>
        <dbReference type="ARBA" id="ARBA00022574"/>
    </source>
</evidence>
<dbReference type="OMA" id="IIIWRTK"/>
<feature type="repeat" description="WD" evidence="4">
    <location>
        <begin position="82"/>
        <end position="112"/>
    </location>
</feature>
<accession>A0A8I6RFY5</accession>
<dbReference type="AlphaFoldDB" id="A0A8I6RFY5"/>
<reference evidence="5" key="1">
    <citation type="submission" date="2022-01" db="UniProtKB">
        <authorList>
            <consortium name="EnsemblMetazoa"/>
        </authorList>
    </citation>
    <scope>IDENTIFICATION</scope>
</reference>
<dbReference type="PANTHER" id="PTHR44675:SF1">
    <property type="entry name" value="P21-ACTIVATED PROTEIN KINASE-INTERACTING PROTEIN 1"/>
    <property type="match status" value="1"/>
</dbReference>
<evidence type="ECO:0008006" key="7">
    <source>
        <dbReference type="Google" id="ProtNLM"/>
    </source>
</evidence>
<keyword evidence="6" id="KW-1185">Reference proteome</keyword>
<keyword evidence="1 4" id="KW-0853">WD repeat</keyword>
<protein>
    <recommendedName>
        <fullName evidence="7">P21-activated protein kinase-interacting protein 1-like</fullName>
    </recommendedName>
</protein>
<evidence type="ECO:0000256" key="3">
    <source>
        <dbReference type="ARBA" id="ARBA00045213"/>
    </source>
</evidence>
<dbReference type="PANTHER" id="PTHR44675">
    <property type="entry name" value="PAK1 INTERACTING PROTEIN 1"/>
    <property type="match status" value="1"/>
</dbReference>
<dbReference type="EnsemblMetazoa" id="XM_014387661.2">
    <property type="protein sequence ID" value="XP_014243147.1"/>
    <property type="gene ID" value="LOC106663089"/>
</dbReference>
<dbReference type="SMART" id="SM00320">
    <property type="entry name" value="WD40"/>
    <property type="match status" value="3"/>
</dbReference>
<dbReference type="RefSeq" id="XP_014243147.1">
    <property type="nucleotide sequence ID" value="XM_014387661.2"/>
</dbReference>
<dbReference type="SUPFAM" id="SSF50978">
    <property type="entry name" value="WD40 repeat-like"/>
    <property type="match status" value="1"/>
</dbReference>
<keyword evidence="2" id="KW-0677">Repeat</keyword>
<comment type="function">
    <text evidence="3">Negatively regulates the PAK1 kinase. PAK1 is a member of the PAK kinase family, which has been shown to play a positive role in the regulation of signaling pathways involving MAPK8 and RELA. PAK1 exists as an inactive homodimer, which is activated by binding of small GTPases such as CDC42 to an N-terminal regulatory domain. PAK1IP1 also binds to the N-terminus of PAK1, and inhibits the specific activation of PAK1 by CDC42. May be involved in ribosomal large subunit assembly.</text>
</comment>
<feature type="repeat" description="WD" evidence="4">
    <location>
        <begin position="133"/>
        <end position="167"/>
    </location>
</feature>
<evidence type="ECO:0000256" key="2">
    <source>
        <dbReference type="ARBA" id="ARBA00022737"/>
    </source>
</evidence>
<dbReference type="Pfam" id="PF00400">
    <property type="entry name" value="WD40"/>
    <property type="match status" value="3"/>
</dbReference>
<dbReference type="PROSITE" id="PS50082">
    <property type="entry name" value="WD_REPEATS_2"/>
    <property type="match status" value="2"/>
</dbReference>
<dbReference type="Proteomes" id="UP000494040">
    <property type="component" value="Unassembled WGS sequence"/>
</dbReference>
<dbReference type="OrthoDB" id="308449at2759"/>
<dbReference type="InterPro" id="IPR015943">
    <property type="entry name" value="WD40/YVTN_repeat-like_dom_sf"/>
</dbReference>
<dbReference type="InterPro" id="IPR019775">
    <property type="entry name" value="WD40_repeat_CS"/>
</dbReference>
<dbReference type="PROSITE" id="PS00678">
    <property type="entry name" value="WD_REPEATS_1"/>
    <property type="match status" value="1"/>
</dbReference>
<dbReference type="GeneID" id="106663089"/>
<dbReference type="InterPro" id="IPR036322">
    <property type="entry name" value="WD40_repeat_dom_sf"/>
</dbReference>
<sequence>MMKEQSADSLFEVLCGTYEEYLLGYKLIKEENGYKLEHSIADHSHLGSVRSLATHQRHLASGGSDENIYLYDLKERREGGLLMHHCGMITTLKFTPDGTHLMSGSEDGAIAMVRVGNWILEKIWTKAHKGMAVHSISIHPSGKMALSVGADKTLRTWNLIKGRPAYTVNLANKCLRPEIISWSFCGNYFALVNQNSLVIYDVSSAAVQTTITIKDRITCVEFLKGERVCLGDWAGNVTCYAFLTGEEQWQIPRTDEVRVKTIGHINDWLVVANGQGKLMVYDVKNKPDKLTEINTMCRITCMTISRIDESKMTMKKKKKKKNDEVKVKSEGDILVTSGQKWIVSSLS</sequence>
<dbReference type="InterPro" id="IPR051959">
    <property type="entry name" value="PAK1-Kinase_Regulator"/>
</dbReference>
<organism evidence="5 6">
    <name type="scientific">Cimex lectularius</name>
    <name type="common">Bed bug</name>
    <name type="synonym">Acanthia lectularia</name>
    <dbReference type="NCBI Taxonomy" id="79782"/>
    <lineage>
        <taxon>Eukaryota</taxon>
        <taxon>Metazoa</taxon>
        <taxon>Ecdysozoa</taxon>
        <taxon>Arthropoda</taxon>
        <taxon>Hexapoda</taxon>
        <taxon>Insecta</taxon>
        <taxon>Pterygota</taxon>
        <taxon>Neoptera</taxon>
        <taxon>Paraneoptera</taxon>
        <taxon>Hemiptera</taxon>
        <taxon>Heteroptera</taxon>
        <taxon>Panheteroptera</taxon>
        <taxon>Cimicomorpha</taxon>
        <taxon>Cimicidae</taxon>
        <taxon>Cimex</taxon>
    </lineage>
</organism>
<evidence type="ECO:0000256" key="4">
    <source>
        <dbReference type="PROSITE-ProRule" id="PRU00221"/>
    </source>
</evidence>
<name>A0A8I6RFY5_CIMLE</name>
<dbReference type="InterPro" id="IPR001680">
    <property type="entry name" value="WD40_rpt"/>
</dbReference>
<dbReference type="KEGG" id="clec:106663089"/>
<evidence type="ECO:0000313" key="6">
    <source>
        <dbReference type="Proteomes" id="UP000494040"/>
    </source>
</evidence>
<evidence type="ECO:0000313" key="5">
    <source>
        <dbReference type="EnsemblMetazoa" id="XP_014243147.1"/>
    </source>
</evidence>